<reference evidence="2" key="1">
    <citation type="journal article" date="2009" name="J. Basic Microbiol.">
        <title>Evidence of methanesulfonate utilizers in the Sargasso Sea metagenome.</title>
        <authorList>
            <person name="Leitao E."/>
            <person name="Moradas-Ferreira P."/>
            <person name="De Marco P."/>
        </authorList>
    </citation>
    <scope>NUCLEOTIDE SEQUENCE</scope>
</reference>
<dbReference type="InterPro" id="IPR032710">
    <property type="entry name" value="NTF2-like_dom_sf"/>
</dbReference>
<dbReference type="AlphaFoldDB" id="A8QNL8"/>
<dbReference type="InterPro" id="IPR037401">
    <property type="entry name" value="SnoaL-like"/>
</dbReference>
<dbReference type="SUPFAM" id="SSF54427">
    <property type="entry name" value="NTF2-like"/>
    <property type="match status" value="1"/>
</dbReference>
<sequence>MEMDNIESLISKTIYKASLYLDEFRWDEWLNLCDKDFYYSIQAFSPEIDKNMIYLDGTYDQMKSMTEMLPKHNTDRSPLSRHTVVYTINVDNEKGTADSVSSLAVYQTQLDGINSHVLAGESNLFMVGKYRDKFILNNGKPKFIERITQLDTRRLDKGSHWPI</sequence>
<gene>
    <name evidence="2" type="primary">msmB</name>
</gene>
<accession>A8QNL8</accession>
<dbReference type="Gene3D" id="3.10.450.50">
    <property type="match status" value="1"/>
</dbReference>
<dbReference type="EMBL" id="EF103447">
    <property type="protein sequence ID" value="ABK97395.1"/>
    <property type="molecule type" value="Genomic_DNA"/>
</dbReference>
<name>A8QNL8_9BACT</name>
<organism evidence="2">
    <name type="scientific">uncultured bacterium Sargasso-2222818</name>
    <dbReference type="NCBI Taxonomy" id="414118"/>
    <lineage>
        <taxon>Bacteria</taxon>
        <taxon>environmental samples</taxon>
    </lineage>
</organism>
<feature type="domain" description="SnoaL-like" evidence="1">
    <location>
        <begin position="10"/>
        <end position="140"/>
    </location>
</feature>
<proteinExistence type="predicted"/>
<protein>
    <submittedName>
        <fullName evidence="2">MsmB</fullName>
    </submittedName>
</protein>
<dbReference type="Pfam" id="PF13577">
    <property type="entry name" value="SnoaL_4"/>
    <property type="match status" value="1"/>
</dbReference>
<evidence type="ECO:0000259" key="1">
    <source>
        <dbReference type="Pfam" id="PF13577"/>
    </source>
</evidence>
<evidence type="ECO:0000313" key="2">
    <source>
        <dbReference type="EMBL" id="ABK97395.1"/>
    </source>
</evidence>